<organism evidence="2 3">
    <name type="scientific">Rhizophagus irregularis</name>
    <dbReference type="NCBI Taxonomy" id="588596"/>
    <lineage>
        <taxon>Eukaryota</taxon>
        <taxon>Fungi</taxon>
        <taxon>Fungi incertae sedis</taxon>
        <taxon>Mucoromycota</taxon>
        <taxon>Glomeromycotina</taxon>
        <taxon>Glomeromycetes</taxon>
        <taxon>Glomerales</taxon>
        <taxon>Glomeraceae</taxon>
        <taxon>Rhizophagus</taxon>
    </lineage>
</organism>
<evidence type="ECO:0000313" key="2">
    <source>
        <dbReference type="EMBL" id="PKC55449.1"/>
    </source>
</evidence>
<feature type="compositionally biased region" description="Polar residues" evidence="1">
    <location>
        <begin position="26"/>
        <end position="37"/>
    </location>
</feature>
<reference evidence="2 3" key="1">
    <citation type="submission" date="2017-10" db="EMBL/GenBank/DDBJ databases">
        <title>Extensive intraspecific genome diversity in a model arbuscular mycorrhizal fungus.</title>
        <authorList>
            <person name="Chen E.C.H."/>
            <person name="Morin E."/>
            <person name="Baudet D."/>
            <person name="Noel J."/>
            <person name="Ndikumana S."/>
            <person name="Charron P."/>
            <person name="St-Onge C."/>
            <person name="Giorgi J."/>
            <person name="Grigoriev I.V."/>
            <person name="Roux C."/>
            <person name="Martin F.M."/>
            <person name="Corradi N."/>
        </authorList>
    </citation>
    <scope>NUCLEOTIDE SEQUENCE [LARGE SCALE GENOMIC DNA]</scope>
    <source>
        <strain evidence="2 3">A1</strain>
    </source>
</reference>
<sequence>MQKSKFSFNFNTYTSSKKISKSNNIQNELNINKQESSGSDENEQDQKSSDAEILDIESPNYEPLYQKFSDKIMSDGENSESSTNDSNSVLNNMQDVSSQDSSEDGK</sequence>
<gene>
    <name evidence="2" type="ORF">RhiirA1_475594</name>
</gene>
<protein>
    <submittedName>
        <fullName evidence="2">Uncharacterized protein</fullName>
    </submittedName>
</protein>
<accession>A0A2N0QWL0</accession>
<feature type="compositionally biased region" description="Low complexity" evidence="1">
    <location>
        <begin position="75"/>
        <end position="88"/>
    </location>
</feature>
<feature type="region of interest" description="Disordered" evidence="1">
    <location>
        <begin position="17"/>
        <end position="106"/>
    </location>
</feature>
<reference evidence="2 3" key="2">
    <citation type="submission" date="2017-10" db="EMBL/GenBank/DDBJ databases">
        <title>Genome analyses suggest a sexual origin of heterokaryosis in a supposedly ancient asexual fungus.</title>
        <authorList>
            <person name="Corradi N."/>
            <person name="Sedzielewska K."/>
            <person name="Noel J."/>
            <person name="Charron P."/>
            <person name="Farinelli L."/>
            <person name="Marton T."/>
            <person name="Kruger M."/>
            <person name="Pelin A."/>
            <person name="Brachmann A."/>
            <person name="Corradi N."/>
        </authorList>
    </citation>
    <scope>NUCLEOTIDE SEQUENCE [LARGE SCALE GENOMIC DNA]</scope>
    <source>
        <strain evidence="2 3">A1</strain>
    </source>
</reference>
<comment type="caution">
    <text evidence="2">The sequence shown here is derived from an EMBL/GenBank/DDBJ whole genome shotgun (WGS) entry which is preliminary data.</text>
</comment>
<name>A0A2N0QWL0_9GLOM</name>
<dbReference type="EMBL" id="LLXH01002599">
    <property type="protein sequence ID" value="PKC55449.1"/>
    <property type="molecule type" value="Genomic_DNA"/>
</dbReference>
<dbReference type="Proteomes" id="UP000232688">
    <property type="component" value="Unassembled WGS sequence"/>
</dbReference>
<dbReference type="AlphaFoldDB" id="A0A2N0QWL0"/>
<feature type="compositionally biased region" description="Polar residues" evidence="1">
    <location>
        <begin position="89"/>
        <end position="100"/>
    </location>
</feature>
<evidence type="ECO:0000256" key="1">
    <source>
        <dbReference type="SAM" id="MobiDB-lite"/>
    </source>
</evidence>
<proteinExistence type="predicted"/>
<dbReference type="VEuPathDB" id="FungiDB:RhiirA1_475594"/>
<evidence type="ECO:0000313" key="3">
    <source>
        <dbReference type="Proteomes" id="UP000232688"/>
    </source>
</evidence>